<dbReference type="Proteomes" id="UP001050691">
    <property type="component" value="Unassembled WGS sequence"/>
</dbReference>
<proteinExistence type="predicted"/>
<dbReference type="GO" id="GO:0005739">
    <property type="term" value="C:mitochondrion"/>
    <property type="evidence" value="ECO:0007669"/>
    <property type="project" value="TreeGrafter"/>
</dbReference>
<organism evidence="3 4">
    <name type="scientific">Clathrus columnatus</name>
    <dbReference type="NCBI Taxonomy" id="1419009"/>
    <lineage>
        <taxon>Eukaryota</taxon>
        <taxon>Fungi</taxon>
        <taxon>Dikarya</taxon>
        <taxon>Basidiomycota</taxon>
        <taxon>Agaricomycotina</taxon>
        <taxon>Agaricomycetes</taxon>
        <taxon>Phallomycetidae</taxon>
        <taxon>Phallales</taxon>
        <taxon>Clathraceae</taxon>
        <taxon>Clathrus</taxon>
    </lineage>
</organism>
<evidence type="ECO:0000256" key="2">
    <source>
        <dbReference type="SAM" id="Phobius"/>
    </source>
</evidence>
<dbReference type="AlphaFoldDB" id="A0AAV5A575"/>
<dbReference type="Pfam" id="PF10032">
    <property type="entry name" value="Pho88"/>
    <property type="match status" value="1"/>
</dbReference>
<evidence type="ECO:0000313" key="4">
    <source>
        <dbReference type="Proteomes" id="UP001050691"/>
    </source>
</evidence>
<comment type="caution">
    <text evidence="3">The sequence shown here is derived from an EMBL/GenBank/DDBJ whole genome shotgun (WGS) entry which is preliminary data.</text>
</comment>
<protein>
    <submittedName>
        <fullName evidence="3">Uncharacterized protein</fullName>
    </submittedName>
</protein>
<keyword evidence="2" id="KW-1133">Transmembrane helix</keyword>
<keyword evidence="4" id="KW-1185">Reference proteome</keyword>
<name>A0AAV5A575_9AGAM</name>
<dbReference type="PANTHER" id="PTHR28112">
    <property type="entry name" value="SRP-INDEPENDENT TARGETING PROTEIN 3"/>
    <property type="match status" value="1"/>
</dbReference>
<accession>A0AAV5A575</accession>
<keyword evidence="2" id="KW-0472">Membrane</keyword>
<dbReference type="GO" id="GO:0045047">
    <property type="term" value="P:protein targeting to ER"/>
    <property type="evidence" value="ECO:0007669"/>
    <property type="project" value="InterPro"/>
</dbReference>
<dbReference type="GO" id="GO:0005783">
    <property type="term" value="C:endoplasmic reticulum"/>
    <property type="evidence" value="ECO:0007669"/>
    <property type="project" value="InterPro"/>
</dbReference>
<dbReference type="PANTHER" id="PTHR28112:SF1">
    <property type="entry name" value="SRP-INDEPENDENT TARGETING PROTEIN 3"/>
    <property type="match status" value="1"/>
</dbReference>
<feature type="compositionally biased region" description="Basic and acidic residues" evidence="1">
    <location>
        <begin position="179"/>
        <end position="194"/>
    </location>
</feature>
<dbReference type="InterPro" id="IPR012098">
    <property type="entry name" value="SND3_fun"/>
</dbReference>
<evidence type="ECO:0000256" key="1">
    <source>
        <dbReference type="SAM" id="MobiDB-lite"/>
    </source>
</evidence>
<sequence length="194" mass="21281">MNPAVSNLVISLGAMQLAHIPSQTVARKIPFDDPQVLTYVRIAYAVTQAITLAVYFYTAYKIRSKNDQTVLKYVEPANPMSPNSGGLMTTTYRDYDLSEVSKLLKGVYTGIGMMAFLHLYMKYTQPLFVQALMGLKNLYEAKPVAIHLLGQKAEGDLKRPFKTAPSLFGGAGNPATDKAAIDEAERKVGGVKEE</sequence>
<dbReference type="EMBL" id="BPWL01000003">
    <property type="protein sequence ID" value="GJJ08622.1"/>
    <property type="molecule type" value="Genomic_DNA"/>
</dbReference>
<reference evidence="3" key="1">
    <citation type="submission" date="2021-10" db="EMBL/GenBank/DDBJ databases">
        <title>De novo Genome Assembly of Clathrus columnatus (Basidiomycota, Fungi) Using Illumina and Nanopore Sequence Data.</title>
        <authorList>
            <person name="Ogiso-Tanaka E."/>
            <person name="Itagaki H."/>
            <person name="Hosoya T."/>
            <person name="Hosaka K."/>
        </authorList>
    </citation>
    <scope>NUCLEOTIDE SEQUENCE</scope>
    <source>
        <strain evidence="3">MO-923</strain>
    </source>
</reference>
<feature type="region of interest" description="Disordered" evidence="1">
    <location>
        <begin position="168"/>
        <end position="194"/>
    </location>
</feature>
<evidence type="ECO:0000313" key="3">
    <source>
        <dbReference type="EMBL" id="GJJ08622.1"/>
    </source>
</evidence>
<gene>
    <name evidence="3" type="ORF">Clacol_002841</name>
</gene>
<keyword evidence="2" id="KW-0812">Transmembrane</keyword>
<feature type="transmembrane region" description="Helical" evidence="2">
    <location>
        <begin position="36"/>
        <end position="57"/>
    </location>
</feature>
<dbReference type="PIRSF" id="PIRSF008756">
    <property type="entry name" value="P_tr_PHO88"/>
    <property type="match status" value="1"/>
</dbReference>